<sequence>MKTFSKSLGISCLIAMCTIAVVYAETSSLRRTPTVIAVEKISPAVVNISTEKIVQSRSSLGFSGDPFFDQFFRDFLDPFPRRQYKQNSLGSGVIFDKRGYVLTNHHVIQRASKITITLTDNREFEAELIGDDVRFDLAVVKISSAENLPIAELGRSDDLMIGEPVIAIGNPFGLSHTITTGVISALDRSIRVDEDRIFRGFIQTDAPINPGNSGGPLINILGQVIGINTAIYGNAQGIGFAIPIDKVNRIIDDLIEYGQVRSAWIGVNVQDITPAIAQYFHYQSAEGVLIAQVLPDSSAEKAGLKQGDIIVEINGQPVRDQAEYNTIIEEYTARDALKFALVRDGKPLTIKVQAEAFSAEQAVNMANKDFGFSVEEISQDLIYQYRLRTQQGVVITKVRPNSPAANVGIEPGDIIRQVEGAQIDTLNDFQDAMMKLAQKSSVVFLIQRRTRGYYITLERQ</sequence>
<dbReference type="AlphaFoldDB" id="A0A081BUA1"/>
<keyword evidence="5" id="KW-0378">Hydrolase</keyword>
<dbReference type="HOGENOM" id="CLU_020120_1_0_0"/>
<dbReference type="PANTHER" id="PTHR43343:SF3">
    <property type="entry name" value="PROTEASE DO-LIKE 8, CHLOROPLASTIC"/>
    <property type="match status" value="1"/>
</dbReference>
<evidence type="ECO:0000256" key="3">
    <source>
        <dbReference type="ARBA" id="ARBA00022729"/>
    </source>
</evidence>
<feature type="binding site" evidence="8">
    <location>
        <position position="51"/>
    </location>
    <ligand>
        <name>substrate</name>
    </ligand>
</feature>
<dbReference type="SUPFAM" id="SSF50494">
    <property type="entry name" value="Trypsin-like serine proteases"/>
    <property type="match status" value="1"/>
</dbReference>
<dbReference type="PROSITE" id="PS50106">
    <property type="entry name" value="PDZ"/>
    <property type="match status" value="2"/>
</dbReference>
<dbReference type="Proteomes" id="UP000030661">
    <property type="component" value="Unassembled WGS sequence"/>
</dbReference>
<evidence type="ECO:0000256" key="5">
    <source>
        <dbReference type="ARBA" id="ARBA00022801"/>
    </source>
</evidence>
<dbReference type="InterPro" id="IPR036034">
    <property type="entry name" value="PDZ_sf"/>
</dbReference>
<dbReference type="STRING" id="1499967.U27_02867"/>
<feature type="binding site" evidence="8">
    <location>
        <position position="136"/>
    </location>
    <ligand>
        <name>substrate</name>
    </ligand>
</feature>
<dbReference type="PANTHER" id="PTHR43343">
    <property type="entry name" value="PEPTIDASE S12"/>
    <property type="match status" value="1"/>
</dbReference>
<comment type="similarity">
    <text evidence="1">Belongs to the peptidase S1C family.</text>
</comment>
<keyword evidence="6" id="KW-0720">Serine protease</keyword>
<gene>
    <name evidence="11" type="ORF">U27_02867</name>
</gene>
<feature type="domain" description="PDZ" evidence="10">
    <location>
        <begin position="349"/>
        <end position="451"/>
    </location>
</feature>
<feature type="binding site" evidence="8">
    <location>
        <position position="106"/>
    </location>
    <ligand>
        <name>substrate</name>
    </ligand>
</feature>
<evidence type="ECO:0000256" key="1">
    <source>
        <dbReference type="ARBA" id="ARBA00010541"/>
    </source>
</evidence>
<dbReference type="InterPro" id="IPR001478">
    <property type="entry name" value="PDZ"/>
</dbReference>
<evidence type="ECO:0000256" key="4">
    <source>
        <dbReference type="ARBA" id="ARBA00022737"/>
    </source>
</evidence>
<evidence type="ECO:0000256" key="8">
    <source>
        <dbReference type="PIRSR" id="PIRSR611782-2"/>
    </source>
</evidence>
<keyword evidence="2" id="KW-0645">Protease</keyword>
<feature type="domain" description="PDZ" evidence="10">
    <location>
        <begin position="254"/>
        <end position="345"/>
    </location>
</feature>
<proteinExistence type="inferred from homology"/>
<dbReference type="PRINTS" id="PR00834">
    <property type="entry name" value="PROTEASES2C"/>
</dbReference>
<feature type="active site" description="Charge relay system" evidence="7">
    <location>
        <position position="136"/>
    </location>
</feature>
<feature type="signal peptide" evidence="9">
    <location>
        <begin position="1"/>
        <end position="24"/>
    </location>
</feature>
<protein>
    <submittedName>
        <fullName evidence="11">2-alkenal reductase</fullName>
    </submittedName>
</protein>
<dbReference type="GO" id="GO:0004252">
    <property type="term" value="F:serine-type endopeptidase activity"/>
    <property type="evidence" value="ECO:0007669"/>
    <property type="project" value="InterPro"/>
</dbReference>
<dbReference type="FunFam" id="2.40.10.10:FF:000001">
    <property type="entry name" value="Periplasmic serine protease DegS"/>
    <property type="match status" value="1"/>
</dbReference>
<dbReference type="GO" id="GO:0006508">
    <property type="term" value="P:proteolysis"/>
    <property type="evidence" value="ECO:0007669"/>
    <property type="project" value="UniProtKB-KW"/>
</dbReference>
<dbReference type="InterPro" id="IPR009003">
    <property type="entry name" value="Peptidase_S1_PA"/>
</dbReference>
<organism evidence="11">
    <name type="scientific">Vecturithrix granuli</name>
    <dbReference type="NCBI Taxonomy" id="1499967"/>
    <lineage>
        <taxon>Bacteria</taxon>
        <taxon>Candidatus Moduliflexota</taxon>
        <taxon>Candidatus Vecturitrichia</taxon>
        <taxon>Candidatus Vecturitrichales</taxon>
        <taxon>Candidatus Vecturitrichaceae</taxon>
        <taxon>Candidatus Vecturithrix</taxon>
    </lineage>
</organism>
<dbReference type="InterPro" id="IPR051201">
    <property type="entry name" value="Chloro_Bact_Ser_Proteases"/>
</dbReference>
<name>A0A081BUA1_VECG1</name>
<dbReference type="InterPro" id="IPR043504">
    <property type="entry name" value="Peptidase_S1_PA_chymotrypsin"/>
</dbReference>
<keyword evidence="4" id="KW-0677">Repeat</keyword>
<evidence type="ECO:0000256" key="2">
    <source>
        <dbReference type="ARBA" id="ARBA00022670"/>
    </source>
</evidence>
<accession>A0A081BUA1</accession>
<dbReference type="eggNOG" id="COG0265">
    <property type="taxonomic scope" value="Bacteria"/>
</dbReference>
<dbReference type="Pfam" id="PF13365">
    <property type="entry name" value="Trypsin_2"/>
    <property type="match status" value="1"/>
</dbReference>
<dbReference type="InterPro" id="IPR001940">
    <property type="entry name" value="Peptidase_S1C"/>
</dbReference>
<feature type="chain" id="PRO_5001755306" evidence="9">
    <location>
        <begin position="25"/>
        <end position="460"/>
    </location>
</feature>
<keyword evidence="12" id="KW-1185">Reference proteome</keyword>
<dbReference type="Gene3D" id="2.40.10.10">
    <property type="entry name" value="Trypsin-like serine proteases"/>
    <property type="match status" value="2"/>
</dbReference>
<feature type="active site" description="Charge relay system" evidence="7">
    <location>
        <position position="213"/>
    </location>
</feature>
<evidence type="ECO:0000259" key="10">
    <source>
        <dbReference type="PROSITE" id="PS50106"/>
    </source>
</evidence>
<keyword evidence="3 9" id="KW-0732">Signal</keyword>
<evidence type="ECO:0000256" key="9">
    <source>
        <dbReference type="SAM" id="SignalP"/>
    </source>
</evidence>
<dbReference type="EMBL" id="DF820464">
    <property type="protein sequence ID" value="GAK55906.1"/>
    <property type="molecule type" value="Genomic_DNA"/>
</dbReference>
<evidence type="ECO:0000256" key="7">
    <source>
        <dbReference type="PIRSR" id="PIRSR611782-1"/>
    </source>
</evidence>
<feature type="active site" description="Charge relay system" evidence="7">
    <location>
        <position position="106"/>
    </location>
</feature>
<dbReference type="SUPFAM" id="SSF50156">
    <property type="entry name" value="PDZ domain-like"/>
    <property type="match status" value="2"/>
</dbReference>
<dbReference type="Pfam" id="PF13180">
    <property type="entry name" value="PDZ_2"/>
    <property type="match status" value="2"/>
</dbReference>
<evidence type="ECO:0000256" key="6">
    <source>
        <dbReference type="ARBA" id="ARBA00022825"/>
    </source>
</evidence>
<reference evidence="11" key="1">
    <citation type="journal article" date="2015" name="PeerJ">
        <title>First genomic representation of candidate bacterial phylum KSB3 points to enhanced environmental sensing as a trigger of wastewater bulking.</title>
        <authorList>
            <person name="Sekiguchi Y."/>
            <person name="Ohashi A."/>
            <person name="Parks D.H."/>
            <person name="Yamauchi T."/>
            <person name="Tyson G.W."/>
            <person name="Hugenholtz P."/>
        </authorList>
    </citation>
    <scope>NUCLEOTIDE SEQUENCE [LARGE SCALE GENOMIC DNA]</scope>
</reference>
<feature type="binding site" evidence="8">
    <location>
        <begin position="211"/>
        <end position="213"/>
    </location>
    <ligand>
        <name>substrate</name>
    </ligand>
</feature>
<dbReference type="InterPro" id="IPR011782">
    <property type="entry name" value="Pept_S1C_Do"/>
</dbReference>
<dbReference type="Gene3D" id="2.30.42.10">
    <property type="match status" value="2"/>
</dbReference>
<evidence type="ECO:0000313" key="11">
    <source>
        <dbReference type="EMBL" id="GAK55906.1"/>
    </source>
</evidence>
<dbReference type="SMART" id="SM00228">
    <property type="entry name" value="PDZ"/>
    <property type="match status" value="2"/>
</dbReference>
<dbReference type="NCBIfam" id="TIGR02037">
    <property type="entry name" value="degP_htrA_DO"/>
    <property type="match status" value="1"/>
</dbReference>
<evidence type="ECO:0000313" key="12">
    <source>
        <dbReference type="Proteomes" id="UP000030661"/>
    </source>
</evidence>